<organism evidence="1">
    <name type="scientific">marine sediment metagenome</name>
    <dbReference type="NCBI Taxonomy" id="412755"/>
    <lineage>
        <taxon>unclassified sequences</taxon>
        <taxon>metagenomes</taxon>
        <taxon>ecological metagenomes</taxon>
    </lineage>
</organism>
<name>X0SA65_9ZZZZ</name>
<reference evidence="1" key="1">
    <citation type="journal article" date="2014" name="Front. Microbiol.">
        <title>High frequency of phylogenetically diverse reductive dehalogenase-homologous genes in deep subseafloor sedimentary metagenomes.</title>
        <authorList>
            <person name="Kawai M."/>
            <person name="Futagami T."/>
            <person name="Toyoda A."/>
            <person name="Takaki Y."/>
            <person name="Nishi S."/>
            <person name="Hori S."/>
            <person name="Arai W."/>
            <person name="Tsubouchi T."/>
            <person name="Morono Y."/>
            <person name="Uchiyama I."/>
            <person name="Ito T."/>
            <person name="Fujiyama A."/>
            <person name="Inagaki F."/>
            <person name="Takami H."/>
        </authorList>
    </citation>
    <scope>NUCLEOTIDE SEQUENCE</scope>
    <source>
        <strain evidence="1">Expedition CK06-06</strain>
    </source>
</reference>
<sequence length="135" mass="15365">MKLRSKNGGSIEPFIVHLFKGGLIFESLLKKKYADTAEGNTLGSYLNEALADLELGTHPIYRRRSSYTLSDVINLLPVWNSESFQEKAVAVAYTIRNTTGHDLAWPDQFNINIYDEIFESLLNAILWVIWKLEVS</sequence>
<dbReference type="AlphaFoldDB" id="X0SA65"/>
<comment type="caution">
    <text evidence="1">The sequence shown here is derived from an EMBL/GenBank/DDBJ whole genome shotgun (WGS) entry which is preliminary data.</text>
</comment>
<protein>
    <recommendedName>
        <fullName evidence="2">DUF4145 domain-containing protein</fullName>
    </recommendedName>
</protein>
<dbReference type="EMBL" id="BARS01003121">
    <property type="protein sequence ID" value="GAF77909.1"/>
    <property type="molecule type" value="Genomic_DNA"/>
</dbReference>
<proteinExistence type="predicted"/>
<evidence type="ECO:0008006" key="2">
    <source>
        <dbReference type="Google" id="ProtNLM"/>
    </source>
</evidence>
<gene>
    <name evidence="1" type="ORF">S01H1_06016</name>
</gene>
<evidence type="ECO:0000313" key="1">
    <source>
        <dbReference type="EMBL" id="GAF77909.1"/>
    </source>
</evidence>
<accession>X0SA65</accession>